<dbReference type="RefSeq" id="WP_111445313.1">
    <property type="nucleotide sequence ID" value="NZ_QKZK01000011.1"/>
</dbReference>
<dbReference type="Proteomes" id="UP000249239">
    <property type="component" value="Unassembled WGS sequence"/>
</dbReference>
<dbReference type="OrthoDB" id="660167at2"/>
<reference evidence="2 3" key="1">
    <citation type="submission" date="2018-06" db="EMBL/GenBank/DDBJ databases">
        <title>Genomic Encyclopedia of Archaeal and Bacterial Type Strains, Phase II (KMG-II): from individual species to whole genera.</title>
        <authorList>
            <person name="Goeker M."/>
        </authorList>
    </citation>
    <scope>NUCLEOTIDE SEQUENCE [LARGE SCALE GENOMIC DNA]</scope>
    <source>
        <strain evidence="2 3">DSM 6779</strain>
    </source>
</reference>
<organism evidence="2 3">
    <name type="scientific">Breznakibacter xylanolyticus</name>
    <dbReference type="NCBI Taxonomy" id="990"/>
    <lineage>
        <taxon>Bacteria</taxon>
        <taxon>Pseudomonadati</taxon>
        <taxon>Bacteroidota</taxon>
        <taxon>Bacteroidia</taxon>
        <taxon>Marinilabiliales</taxon>
        <taxon>Marinilabiliaceae</taxon>
        <taxon>Breznakibacter</taxon>
    </lineage>
</organism>
<sequence>MKFKYLSILVTAVMLAFTACSPDEYELGSSALTSDDLVKGIAYDYTVDQTTNTVTFTTKEGFVSKEYSVYWDFSKAGNGYSQNRDVKFAIPFAGDYTVYFGIVTKEGLIKSAPINFTIDNTNGNLLTDPLWKLISGGVDKSKTWVLDLDADGASKFFTGPLYFYGTDDSWETVTNGAKLVGDNVDSWNWQPVWADAKWISAAKDFGTMTFDLTNGAHVKVNDLDNGKNYEGTYLLDTENHTISLTNALILHTSGHDAIVTNWASNLKIMSLTEHTMQIAALRDASTEGPCLLVFNYITKAAYDDPTLLLTEKTGVTETPVTDPTFTDLNGQLTTTTTTKMTYTLNEDAPYDWLWWNAADATWESNGFAANSDYPTWAPLPASTSEFSLSLETMKDASGKVTNEFVLNSTDDVSFDGNYTLSGNTLTFSKEVTILTASNDIRSISISGKEFSVLKIDEETKEVWLGAAAGVDSKGNTNKYICVRLLPKKTSSESGATKVICDNSKVSYGFVENEKYLRIQLYNAYGADAFKANPPINATKINFKKELTVTFTIAGLGTLKESTTATIGIMNGGADGKFKEEAAALPNRTNANVTGDGTYTLKYTTETKVAVTPTTDFVFVIDMPIEGKTDVDLKLAEGGIQCPNFTVTVDAITVE</sequence>
<feature type="chain" id="PRO_5015931041" description="PKD domain-containing protein" evidence="1">
    <location>
        <begin position="22"/>
        <end position="654"/>
    </location>
</feature>
<dbReference type="EMBL" id="QKZK01000011">
    <property type="protein sequence ID" value="PZX16816.1"/>
    <property type="molecule type" value="Genomic_DNA"/>
</dbReference>
<gene>
    <name evidence="2" type="ORF">LX69_01630</name>
</gene>
<accession>A0A2W7NU12</accession>
<proteinExistence type="predicted"/>
<evidence type="ECO:0000256" key="1">
    <source>
        <dbReference type="SAM" id="SignalP"/>
    </source>
</evidence>
<evidence type="ECO:0000313" key="3">
    <source>
        <dbReference type="Proteomes" id="UP000249239"/>
    </source>
</evidence>
<keyword evidence="3" id="KW-1185">Reference proteome</keyword>
<evidence type="ECO:0008006" key="4">
    <source>
        <dbReference type="Google" id="ProtNLM"/>
    </source>
</evidence>
<comment type="caution">
    <text evidence="2">The sequence shown here is derived from an EMBL/GenBank/DDBJ whole genome shotgun (WGS) entry which is preliminary data.</text>
</comment>
<dbReference type="AlphaFoldDB" id="A0A2W7NU12"/>
<keyword evidence="1" id="KW-0732">Signal</keyword>
<dbReference type="PROSITE" id="PS51257">
    <property type="entry name" value="PROKAR_LIPOPROTEIN"/>
    <property type="match status" value="1"/>
</dbReference>
<name>A0A2W7NU12_9BACT</name>
<feature type="signal peptide" evidence="1">
    <location>
        <begin position="1"/>
        <end position="21"/>
    </location>
</feature>
<evidence type="ECO:0000313" key="2">
    <source>
        <dbReference type="EMBL" id="PZX16816.1"/>
    </source>
</evidence>
<protein>
    <recommendedName>
        <fullName evidence="4">PKD domain-containing protein</fullName>
    </recommendedName>
</protein>